<reference evidence="1 2" key="1">
    <citation type="submission" date="2020-09" db="EMBL/GenBank/DDBJ databases">
        <title>Genome sequences of type strains of Chitinophaga qingshengii and Chitinophaga varians.</title>
        <authorList>
            <person name="Kittiwongwattana C."/>
        </authorList>
    </citation>
    <scope>NUCLEOTIDE SEQUENCE [LARGE SCALE GENOMIC DNA]</scope>
    <source>
        <strain evidence="1 2">JCM 30026</strain>
    </source>
</reference>
<gene>
    <name evidence="1" type="ORF">ICL07_27340</name>
</gene>
<proteinExistence type="predicted"/>
<dbReference type="SUPFAM" id="SSF88659">
    <property type="entry name" value="Sigma3 and sigma4 domains of RNA polymerase sigma factors"/>
    <property type="match status" value="1"/>
</dbReference>
<sequence>MPDINPPLPTSEDKLHPYFLLFQKRSPRGLAYLMEALSKSLYRFAQKRIQNEFETDTIIQDAFLWIWEHHEEIQNLQQFKRFLYNQVRWRCSKYLKSQTITTSLDLYEDKGIPLAISDLEKELEEREKTRIDEENRQLIEKAISYLHPTKKIVLELLNRGFSHKQIGKRLGRTYQAVKREENEIIKEMTVITKRLKTIAIAYHQNPIIPIPNYEAYLTPIQAKIYKLHDEKKYSLAQISIELKMTQFMALKKYQEAKWRLERLNNPKKRKYHS</sequence>
<accession>A0ABR7TUG9</accession>
<dbReference type="Gene3D" id="1.10.10.10">
    <property type="entry name" value="Winged helix-like DNA-binding domain superfamily/Winged helix DNA-binding domain"/>
    <property type="match status" value="1"/>
</dbReference>
<comment type="caution">
    <text evidence="1">The sequence shown here is derived from an EMBL/GenBank/DDBJ whole genome shotgun (WGS) entry which is preliminary data.</text>
</comment>
<dbReference type="InterPro" id="IPR014284">
    <property type="entry name" value="RNA_pol_sigma-70_dom"/>
</dbReference>
<protein>
    <submittedName>
        <fullName evidence="1">Sigma-70 family RNA polymerase sigma factor</fullName>
    </submittedName>
</protein>
<keyword evidence="2" id="KW-1185">Reference proteome</keyword>
<evidence type="ECO:0000313" key="2">
    <source>
        <dbReference type="Proteomes" id="UP000659124"/>
    </source>
</evidence>
<dbReference type="RefSeq" id="WP_188091250.1">
    <property type="nucleotide sequence ID" value="NZ_JACVFC010000005.1"/>
</dbReference>
<name>A0ABR7TUG9_9BACT</name>
<evidence type="ECO:0000313" key="1">
    <source>
        <dbReference type="EMBL" id="MBC9934131.1"/>
    </source>
</evidence>
<organism evidence="1 2">
    <name type="scientific">Chitinophaga qingshengii</name>
    <dbReference type="NCBI Taxonomy" id="1569794"/>
    <lineage>
        <taxon>Bacteria</taxon>
        <taxon>Pseudomonadati</taxon>
        <taxon>Bacteroidota</taxon>
        <taxon>Chitinophagia</taxon>
        <taxon>Chitinophagales</taxon>
        <taxon>Chitinophagaceae</taxon>
        <taxon>Chitinophaga</taxon>
    </lineage>
</organism>
<dbReference type="Proteomes" id="UP000659124">
    <property type="component" value="Unassembled WGS sequence"/>
</dbReference>
<dbReference type="NCBIfam" id="TIGR02937">
    <property type="entry name" value="sigma70-ECF"/>
    <property type="match status" value="1"/>
</dbReference>
<dbReference type="InterPro" id="IPR013324">
    <property type="entry name" value="RNA_pol_sigma_r3/r4-like"/>
</dbReference>
<dbReference type="InterPro" id="IPR013325">
    <property type="entry name" value="RNA_pol_sigma_r2"/>
</dbReference>
<dbReference type="Gene3D" id="1.10.1740.10">
    <property type="match status" value="1"/>
</dbReference>
<dbReference type="SUPFAM" id="SSF88946">
    <property type="entry name" value="Sigma2 domain of RNA polymerase sigma factors"/>
    <property type="match status" value="1"/>
</dbReference>
<dbReference type="EMBL" id="JACVFC010000005">
    <property type="protein sequence ID" value="MBC9934131.1"/>
    <property type="molecule type" value="Genomic_DNA"/>
</dbReference>
<dbReference type="InterPro" id="IPR036388">
    <property type="entry name" value="WH-like_DNA-bd_sf"/>
</dbReference>